<dbReference type="KEGG" id="lth:KLTH0C05896g"/>
<dbReference type="RefSeq" id="XP_002552481.1">
    <property type="nucleotide sequence ID" value="XM_002552435.1"/>
</dbReference>
<reference evidence="2 3" key="1">
    <citation type="journal article" date="2009" name="Genome Res.">
        <title>Comparative genomics of protoploid Saccharomycetaceae.</title>
        <authorList>
            <consortium name="The Genolevures Consortium"/>
            <person name="Souciet J.-L."/>
            <person name="Dujon B."/>
            <person name="Gaillardin C."/>
            <person name="Johnston M."/>
            <person name="Baret P.V."/>
            <person name="Cliften P."/>
            <person name="Sherman D.J."/>
            <person name="Weissenbach J."/>
            <person name="Westhof E."/>
            <person name="Wincker P."/>
            <person name="Jubin C."/>
            <person name="Poulain J."/>
            <person name="Barbe V."/>
            <person name="Segurens B."/>
            <person name="Artiguenave F."/>
            <person name="Anthouard V."/>
            <person name="Vacherie B."/>
            <person name="Val M.-E."/>
            <person name="Fulton R.S."/>
            <person name="Minx P."/>
            <person name="Wilson R."/>
            <person name="Durrens P."/>
            <person name="Jean G."/>
            <person name="Marck C."/>
            <person name="Martin T."/>
            <person name="Nikolski M."/>
            <person name="Rolland T."/>
            <person name="Seret M.-L."/>
            <person name="Casaregola S."/>
            <person name="Despons L."/>
            <person name="Fairhead C."/>
            <person name="Fischer G."/>
            <person name="Lafontaine I."/>
            <person name="Leh V."/>
            <person name="Lemaire M."/>
            <person name="de Montigny J."/>
            <person name="Neuveglise C."/>
            <person name="Thierry A."/>
            <person name="Blanc-Lenfle I."/>
            <person name="Bleykasten C."/>
            <person name="Diffels J."/>
            <person name="Fritsch E."/>
            <person name="Frangeul L."/>
            <person name="Goeffon A."/>
            <person name="Jauniaux N."/>
            <person name="Kachouri-Lafond R."/>
            <person name="Payen C."/>
            <person name="Potier S."/>
            <person name="Pribylova L."/>
            <person name="Ozanne C."/>
            <person name="Richard G.-F."/>
            <person name="Sacerdot C."/>
            <person name="Straub M.-L."/>
            <person name="Talla E."/>
        </authorList>
    </citation>
    <scope>NUCLEOTIDE SEQUENCE [LARGE SCALE GENOMIC DNA]</scope>
    <source>
        <strain evidence="3">ATCC 56472 / CBS 6340 / NRRL Y-8284</strain>
    </source>
</reference>
<gene>
    <name evidence="2" type="ordered locus">KLTH0C05896g</name>
</gene>
<proteinExistence type="predicted"/>
<evidence type="ECO:0000313" key="3">
    <source>
        <dbReference type="Proteomes" id="UP000002036"/>
    </source>
</evidence>
<feature type="region of interest" description="Disordered" evidence="1">
    <location>
        <begin position="84"/>
        <end position="180"/>
    </location>
</feature>
<organism evidence="2 3">
    <name type="scientific">Lachancea thermotolerans (strain ATCC 56472 / CBS 6340 / NRRL Y-8284)</name>
    <name type="common">Yeast</name>
    <name type="synonym">Kluyveromyces thermotolerans</name>
    <dbReference type="NCBI Taxonomy" id="559295"/>
    <lineage>
        <taxon>Eukaryota</taxon>
        <taxon>Fungi</taxon>
        <taxon>Dikarya</taxon>
        <taxon>Ascomycota</taxon>
        <taxon>Saccharomycotina</taxon>
        <taxon>Saccharomycetes</taxon>
        <taxon>Saccharomycetales</taxon>
        <taxon>Saccharomycetaceae</taxon>
        <taxon>Lachancea</taxon>
    </lineage>
</organism>
<evidence type="ECO:0000256" key="1">
    <source>
        <dbReference type="SAM" id="MobiDB-lite"/>
    </source>
</evidence>
<dbReference type="EMBL" id="CU928167">
    <property type="protein sequence ID" value="CAR22043.1"/>
    <property type="molecule type" value="Genomic_DNA"/>
</dbReference>
<feature type="compositionally biased region" description="Basic and acidic residues" evidence="1">
    <location>
        <begin position="170"/>
        <end position="180"/>
    </location>
</feature>
<name>C5DE32_LACTC</name>
<evidence type="ECO:0000313" key="2">
    <source>
        <dbReference type="EMBL" id="CAR22043.1"/>
    </source>
</evidence>
<dbReference type="AlphaFoldDB" id="C5DE32"/>
<dbReference type="Proteomes" id="UP000002036">
    <property type="component" value="Chromosome C"/>
</dbReference>
<accession>C5DE32</accession>
<keyword evidence="3" id="KW-1185">Reference proteome</keyword>
<dbReference type="InParanoid" id="C5DE32"/>
<dbReference type="GeneID" id="8291349"/>
<dbReference type="HOGENOM" id="CLU_1023326_0_0_1"/>
<protein>
    <submittedName>
        <fullName evidence="2">KLTH0C05896p</fullName>
    </submittedName>
</protein>
<sequence>MSCLRFNVLLCDPLALPGSFNVSVPTYLSCYFTGPVLTLRRLRFPVQASNVFPISVRALPGHGLCAGAGARRARASACAYRSAYSPRRRARTARGSQPSTMPDACLGPASSPPTNTLRPARAPRRAVSSSSAATHAKKDPLKPPKSFSTPEKSEHQKPTPTPTHQGHSHHVTEQSHVRRPRPDHVILRIVLCASLAARSHMPVRIRATGPTERGRSWARQEGEGIRPPFDIHASGRAGSASSLKRAIVDSNSVGLLQRLTSVEGRQDPKALH</sequence>